<sequence length="438" mass="47633">MSWSSIARGQVRHLVLAAVRHPVARNAVALYAARAVNYVFPLILVPYLARVLKPSGYGMVLLAQSLAIWLTLIMEYGFVLSATREVARHRREREHLRDIVSSVLGAQLLLALTAACLTVASGFFVDAFRAEPGFAILAWLIAISQAFAPVWYFQGIELMTYPATVNVIAKGLATGATFLWVGRPEDAWKVLALQGMGGFVAMWILFGKMAREVRPSWPSAGKVKAALRMGWPLFFYRGAASLFTTANTFVLGVFVPPERVAFYAGPEKIAKAMLSTLEPFGQALYPRMTRLAAEDEVKAGRLGRAALGLVATLGMVLGFVTWAGASPFVRLFLGDDYAPAIPVLRVLAWVIPASALGNFLGIQWMLPYGMDRVFNTIIASSGVLNIALALVLAPTRGPLGMATAVVATEALIALSAFAVLWRRRAALLRLIHYRGRLT</sequence>
<comment type="subcellular location">
    <subcellularLocation>
        <location evidence="1">Cell membrane</location>
        <topology evidence="1">Multi-pass membrane protein</topology>
    </subcellularLocation>
</comment>
<keyword evidence="6 7" id="KW-0472">Membrane</keyword>
<feature type="transmembrane region" description="Helical" evidence="7">
    <location>
        <begin position="305"/>
        <end position="325"/>
    </location>
</feature>
<accession>A0ABZ1C1J4</accession>
<dbReference type="PANTHER" id="PTHR30250:SF10">
    <property type="entry name" value="LIPOPOLYSACCHARIDE BIOSYNTHESIS PROTEIN WZXC"/>
    <property type="match status" value="1"/>
</dbReference>
<name>A0ABZ1C1J4_9FIRM</name>
<dbReference type="RefSeq" id="WP_324718112.1">
    <property type="nucleotide sequence ID" value="NZ_CP141615.1"/>
</dbReference>
<evidence type="ECO:0000313" key="8">
    <source>
        <dbReference type="EMBL" id="WRP18842.1"/>
    </source>
</evidence>
<evidence type="ECO:0000256" key="4">
    <source>
        <dbReference type="ARBA" id="ARBA00022692"/>
    </source>
</evidence>
<evidence type="ECO:0000256" key="2">
    <source>
        <dbReference type="ARBA" id="ARBA00007430"/>
    </source>
</evidence>
<evidence type="ECO:0000256" key="5">
    <source>
        <dbReference type="ARBA" id="ARBA00022989"/>
    </source>
</evidence>
<feature type="transmembrane region" description="Helical" evidence="7">
    <location>
        <begin position="55"/>
        <end position="78"/>
    </location>
</feature>
<dbReference type="Pfam" id="PF01943">
    <property type="entry name" value="Polysacc_synt"/>
    <property type="match status" value="1"/>
</dbReference>
<feature type="transmembrane region" description="Helical" evidence="7">
    <location>
        <begin position="136"/>
        <end position="153"/>
    </location>
</feature>
<dbReference type="PANTHER" id="PTHR30250">
    <property type="entry name" value="PST FAMILY PREDICTED COLANIC ACID TRANSPORTER"/>
    <property type="match status" value="1"/>
</dbReference>
<keyword evidence="3" id="KW-1003">Cell membrane</keyword>
<feature type="transmembrane region" description="Helical" evidence="7">
    <location>
        <begin position="373"/>
        <end position="393"/>
    </location>
</feature>
<comment type="similarity">
    <text evidence="2">Belongs to the polysaccharide synthase family.</text>
</comment>
<reference evidence="8 9" key="1">
    <citation type="journal article" date="2024" name="Front. Microbiol.">
        <title>Novel thermophilic genera Geochorda gen. nov. and Carboxydochorda gen. nov. from the deep terrestrial subsurface reveal the ecophysiological diversity in the class Limnochordia.</title>
        <authorList>
            <person name="Karnachuk O.V."/>
            <person name="Lukina A.P."/>
            <person name="Avakyan M.R."/>
            <person name="Kadnikov V.V."/>
            <person name="Begmatov S."/>
            <person name="Beletsky A.V."/>
            <person name="Vlasova K.G."/>
            <person name="Novikov A.A."/>
            <person name="Shcherbakova V.A."/>
            <person name="Mardanov A.V."/>
            <person name="Ravin N.V."/>
        </authorList>
    </citation>
    <scope>NUCLEOTIDE SEQUENCE [LARGE SCALE GENOMIC DNA]</scope>
    <source>
        <strain evidence="8 9">L945</strain>
    </source>
</reference>
<dbReference type="InterPro" id="IPR002797">
    <property type="entry name" value="Polysacc_synth"/>
</dbReference>
<keyword evidence="4 7" id="KW-0812">Transmembrane</keyword>
<evidence type="ECO:0000256" key="3">
    <source>
        <dbReference type="ARBA" id="ARBA00022475"/>
    </source>
</evidence>
<proteinExistence type="inferred from homology"/>
<keyword evidence="5 7" id="KW-1133">Transmembrane helix</keyword>
<feature type="transmembrane region" description="Helical" evidence="7">
    <location>
        <begin position="28"/>
        <end position="49"/>
    </location>
</feature>
<dbReference type="EMBL" id="CP141615">
    <property type="protein sequence ID" value="WRP18842.1"/>
    <property type="molecule type" value="Genomic_DNA"/>
</dbReference>
<keyword evidence="9" id="KW-1185">Reference proteome</keyword>
<gene>
    <name evidence="8" type="ORF">U7230_07580</name>
</gene>
<organism evidence="8 9">
    <name type="scientific">Carboxydichorda subterranea</name>
    <dbReference type="NCBI Taxonomy" id="3109565"/>
    <lineage>
        <taxon>Bacteria</taxon>
        <taxon>Bacillati</taxon>
        <taxon>Bacillota</taxon>
        <taxon>Limnochordia</taxon>
        <taxon>Limnochordales</taxon>
        <taxon>Geochordaceae</taxon>
        <taxon>Carboxydichorda</taxon>
    </lineage>
</organism>
<protein>
    <submittedName>
        <fullName evidence="8">Oligosaccharide flippase family protein</fullName>
    </submittedName>
</protein>
<evidence type="ECO:0000313" key="9">
    <source>
        <dbReference type="Proteomes" id="UP001332192"/>
    </source>
</evidence>
<dbReference type="InterPro" id="IPR050833">
    <property type="entry name" value="Poly_Biosynth_Transport"/>
</dbReference>
<feature type="transmembrane region" description="Helical" evidence="7">
    <location>
        <begin position="399"/>
        <end position="421"/>
    </location>
</feature>
<feature type="transmembrane region" description="Helical" evidence="7">
    <location>
        <begin position="99"/>
        <end position="124"/>
    </location>
</feature>
<evidence type="ECO:0000256" key="7">
    <source>
        <dbReference type="SAM" id="Phobius"/>
    </source>
</evidence>
<feature type="transmembrane region" description="Helical" evidence="7">
    <location>
        <begin position="187"/>
        <end position="206"/>
    </location>
</feature>
<evidence type="ECO:0000256" key="1">
    <source>
        <dbReference type="ARBA" id="ARBA00004651"/>
    </source>
</evidence>
<evidence type="ECO:0000256" key="6">
    <source>
        <dbReference type="ARBA" id="ARBA00023136"/>
    </source>
</evidence>
<dbReference type="Proteomes" id="UP001332192">
    <property type="component" value="Chromosome"/>
</dbReference>
<feature type="transmembrane region" description="Helical" evidence="7">
    <location>
        <begin position="160"/>
        <end position="181"/>
    </location>
</feature>
<feature type="transmembrane region" description="Helical" evidence="7">
    <location>
        <begin position="337"/>
        <end position="361"/>
    </location>
</feature>